<accession>A0A1N7SR52</accession>
<evidence type="ECO:0000313" key="4">
    <source>
        <dbReference type="Proteomes" id="UP000187012"/>
    </source>
</evidence>
<dbReference type="InterPro" id="IPR036737">
    <property type="entry name" value="OmpA-like_sf"/>
</dbReference>
<protein>
    <recommendedName>
        <fullName evidence="2">OmpA-like domain-containing protein</fullName>
    </recommendedName>
</protein>
<evidence type="ECO:0000313" key="3">
    <source>
        <dbReference type="EMBL" id="SIT49799.1"/>
    </source>
</evidence>
<evidence type="ECO:0000259" key="2">
    <source>
        <dbReference type="Pfam" id="PF00691"/>
    </source>
</evidence>
<organism evidence="3 4">
    <name type="scientific">Paraburkholderia ribeironis</name>
    <dbReference type="NCBI Taxonomy" id="1247936"/>
    <lineage>
        <taxon>Bacteria</taxon>
        <taxon>Pseudomonadati</taxon>
        <taxon>Pseudomonadota</taxon>
        <taxon>Betaproteobacteria</taxon>
        <taxon>Burkholderiales</taxon>
        <taxon>Burkholderiaceae</taxon>
        <taxon>Paraburkholderia</taxon>
    </lineage>
</organism>
<evidence type="ECO:0000256" key="1">
    <source>
        <dbReference type="SAM" id="MobiDB-lite"/>
    </source>
</evidence>
<dbReference type="RefSeq" id="WP_094783505.1">
    <property type="nucleotide sequence ID" value="NZ_CYGX02000184.1"/>
</dbReference>
<dbReference type="Pfam" id="PF00691">
    <property type="entry name" value="OmpA"/>
    <property type="match status" value="1"/>
</dbReference>
<gene>
    <name evidence="3" type="ORF">BN2475_1840001</name>
</gene>
<dbReference type="AlphaFoldDB" id="A0A1N7SR52"/>
<proteinExistence type="predicted"/>
<dbReference type="Gene3D" id="3.30.1330.60">
    <property type="entry name" value="OmpA-like domain"/>
    <property type="match status" value="1"/>
</dbReference>
<reference evidence="3 4" key="1">
    <citation type="submission" date="2016-12" db="EMBL/GenBank/DDBJ databases">
        <authorList>
            <person name="Song W.-J."/>
            <person name="Kurnit D.M."/>
        </authorList>
    </citation>
    <scope>NUCLEOTIDE SEQUENCE [LARGE SCALE GENOMIC DNA]</scope>
    <source>
        <strain evidence="3 4">STM7296</strain>
    </source>
</reference>
<name>A0A1N7SR52_9BURK</name>
<sequence length="418" mass="47352">MVDDASERARGVANRGIERNAKLGAVQTIKPGKIYNVVGFDVGKSNLKKKGFEKDLDKKLGPVVDRIRRERKEYEAGTRTTHPTVTVTGHASDSVKPGKGPQYYASERAKAVKDYLVKHDVPPDWIQTTTSRETPNPHPNMHATPDQKTAARSATIDVGASEDPVRAILHRSLDNRYADYPEIGPAPPEAKSRAKGKFFNQLARREFVEGYLPYPSFELRGRSPNTDSPRNSVWFWIADHARTIKRVAAQRNVDARAIAGAIAWEGLQNPYPVELNWLGKDQIVGKIHIPENEMDRRRYGQNGQADFFWAVAVEGNYMPHCRADERRTLLEGNDEIAIQYIGAIMALIADEAKEHDIDIRRNPGALTWAYHGRHPDQWRAWLWDKLKDSSHTLTMRLPTDAMGWWVHQNLPYLESALK</sequence>
<dbReference type="OrthoDB" id="4338521at2"/>
<dbReference type="SUPFAM" id="SSF103088">
    <property type="entry name" value="OmpA-like"/>
    <property type="match status" value="1"/>
</dbReference>
<dbReference type="STRING" id="1247936.BN2475_1840001"/>
<dbReference type="InterPro" id="IPR006665">
    <property type="entry name" value="OmpA-like"/>
</dbReference>
<dbReference type="EMBL" id="CYGX02000184">
    <property type="protein sequence ID" value="SIT49799.1"/>
    <property type="molecule type" value="Genomic_DNA"/>
</dbReference>
<dbReference type="Proteomes" id="UP000187012">
    <property type="component" value="Unassembled WGS sequence"/>
</dbReference>
<feature type="region of interest" description="Disordered" evidence="1">
    <location>
        <begin position="125"/>
        <end position="146"/>
    </location>
</feature>
<keyword evidence="4" id="KW-1185">Reference proteome</keyword>
<feature type="domain" description="OmpA-like" evidence="2">
    <location>
        <begin position="64"/>
        <end position="133"/>
    </location>
</feature>